<dbReference type="Gene3D" id="3.30.2030.10">
    <property type="entry name" value="YwmB-like"/>
    <property type="match status" value="1"/>
</dbReference>
<protein>
    <submittedName>
        <fullName evidence="1">YwmB family TATA-box binding protein</fullName>
    </submittedName>
</protein>
<evidence type="ECO:0000313" key="2">
    <source>
        <dbReference type="Proteomes" id="UP001312865"/>
    </source>
</evidence>
<dbReference type="Pfam" id="PF08680">
    <property type="entry name" value="DUF1779"/>
    <property type="match status" value="1"/>
</dbReference>
<proteinExistence type="predicted"/>
<name>A0ABU8HJ42_9BACI</name>
<dbReference type="InterPro" id="IPR014794">
    <property type="entry name" value="DUF1779"/>
</dbReference>
<evidence type="ECO:0000313" key="1">
    <source>
        <dbReference type="EMBL" id="MEI5909109.1"/>
    </source>
</evidence>
<dbReference type="RefSeq" id="WP_336588555.1">
    <property type="nucleotide sequence ID" value="NZ_JBBAXC010000020.1"/>
</dbReference>
<comment type="caution">
    <text evidence="1">The sequence shown here is derived from an EMBL/GenBank/DDBJ whole genome shotgun (WGS) entry which is preliminary data.</text>
</comment>
<keyword evidence="2" id="KW-1185">Reference proteome</keyword>
<dbReference type="EMBL" id="JBBAXC010000020">
    <property type="protein sequence ID" value="MEI5909109.1"/>
    <property type="molecule type" value="Genomic_DNA"/>
</dbReference>
<dbReference type="Gene3D" id="3.30.360.40">
    <property type="entry name" value="YwmB-like"/>
    <property type="match status" value="1"/>
</dbReference>
<organism evidence="1 2">
    <name type="scientific">Bacillus spongiae</name>
    <dbReference type="NCBI Taxonomy" id="2683610"/>
    <lineage>
        <taxon>Bacteria</taxon>
        <taxon>Bacillati</taxon>
        <taxon>Bacillota</taxon>
        <taxon>Bacilli</taxon>
        <taxon>Bacillales</taxon>
        <taxon>Bacillaceae</taxon>
        <taxon>Bacillus</taxon>
    </lineage>
</organism>
<sequence>MNILKKRFIILIVIGCFFLWFAENMSIAANNYSQDIEKLADAMQVIDGRVEEWSLFTRERKNFSTIKEFTHFVENMQDKFPNAEWQEKRENEQLIIKAHINGTFTEELTFIYNDSQQHATVGFITYELRGNQWDKVTLKEVNKIVNGRVFQLFSGNTAFFTCLKGSINDTLEEVLENQKKPLLSILNGKEMEVLHEEDFYSISIYSEDFEQIVPLKGQKKMNVQIGLREDRMGYETSVVIGTPIITIEY</sequence>
<gene>
    <name evidence="1" type="ORF">WAK64_18830</name>
</gene>
<reference evidence="1 2" key="1">
    <citation type="journal article" date="2018" name="J. Microbiol.">
        <title>Bacillus spongiae sp. nov., isolated from sponge of Jeju Island.</title>
        <authorList>
            <person name="Lee G.E."/>
            <person name="Im W.T."/>
            <person name="Park J.S."/>
        </authorList>
    </citation>
    <scope>NUCLEOTIDE SEQUENCE [LARGE SCALE GENOMIC DNA]</scope>
    <source>
        <strain evidence="1 2">135PIL107-10</strain>
    </source>
</reference>
<accession>A0ABU8HJ42</accession>
<dbReference type="InterPro" id="IPR036209">
    <property type="entry name" value="YwmB-like_sf"/>
</dbReference>
<dbReference type="Proteomes" id="UP001312865">
    <property type="component" value="Unassembled WGS sequence"/>
</dbReference>
<dbReference type="SUPFAM" id="SSF143842">
    <property type="entry name" value="YwmB-like"/>
    <property type="match status" value="1"/>
</dbReference>